<dbReference type="InterPro" id="IPR053163">
    <property type="entry name" value="HTH-type_regulator_Rgg"/>
</dbReference>
<keyword evidence="3" id="KW-1185">Reference proteome</keyword>
<accession>A0A1B8RP49</accession>
<protein>
    <recommendedName>
        <fullName evidence="1">HTH cro/C1-type domain-containing protein</fullName>
    </recommendedName>
</protein>
<dbReference type="InterPro" id="IPR019734">
    <property type="entry name" value="TPR_rpt"/>
</dbReference>
<dbReference type="RefSeq" id="WP_065254496.1">
    <property type="nucleotide sequence ID" value="NZ_JADNCG010000001.1"/>
</dbReference>
<name>A0A1B8RP49_9CLOT</name>
<evidence type="ECO:0000259" key="1">
    <source>
        <dbReference type="PROSITE" id="PS50943"/>
    </source>
</evidence>
<dbReference type="AlphaFoldDB" id="A0A1B8RP49"/>
<dbReference type="CDD" id="cd00093">
    <property type="entry name" value="HTH_XRE"/>
    <property type="match status" value="1"/>
</dbReference>
<proteinExistence type="predicted"/>
<dbReference type="SMART" id="SM00028">
    <property type="entry name" value="TPR"/>
    <property type="match status" value="5"/>
</dbReference>
<gene>
    <name evidence="2" type="ORF">CP373A1_08805</name>
</gene>
<dbReference type="InterPro" id="IPR010982">
    <property type="entry name" value="Lambda_DNA-bd_dom_sf"/>
</dbReference>
<feature type="domain" description="HTH cro/C1-type" evidence="1">
    <location>
        <begin position="8"/>
        <end position="61"/>
    </location>
</feature>
<dbReference type="Gene3D" id="1.25.40.10">
    <property type="entry name" value="Tetratricopeptide repeat domain"/>
    <property type="match status" value="1"/>
</dbReference>
<dbReference type="EMBL" id="MAPZ01000019">
    <property type="protein sequence ID" value="OBY10598.1"/>
    <property type="molecule type" value="Genomic_DNA"/>
</dbReference>
<comment type="caution">
    <text evidence="2">The sequence shown here is derived from an EMBL/GenBank/DDBJ whole genome shotgun (WGS) entry which is preliminary data.</text>
</comment>
<dbReference type="PANTHER" id="PTHR37038:SF14">
    <property type="entry name" value="TRANSCRIPTIONAL ACTIVATOR"/>
    <property type="match status" value="1"/>
</dbReference>
<evidence type="ECO:0000313" key="3">
    <source>
        <dbReference type="Proteomes" id="UP000092714"/>
    </source>
</evidence>
<dbReference type="SUPFAM" id="SSF47413">
    <property type="entry name" value="lambda repressor-like DNA-binding domains"/>
    <property type="match status" value="1"/>
</dbReference>
<dbReference type="GO" id="GO:0003677">
    <property type="term" value="F:DNA binding"/>
    <property type="evidence" value="ECO:0007669"/>
    <property type="project" value="InterPro"/>
</dbReference>
<reference evidence="2 3" key="1">
    <citation type="submission" date="2016-06" db="EMBL/GenBank/DDBJ databases">
        <authorList>
            <person name="Kjaerup R.B."/>
            <person name="Dalgaard T.S."/>
            <person name="Juul-Madsen H.R."/>
        </authorList>
    </citation>
    <scope>NUCLEOTIDE SEQUENCE [LARGE SCALE GENOMIC DNA]</scope>
    <source>
        <strain evidence="2 3">373-A1</strain>
    </source>
</reference>
<dbReference type="PANTHER" id="PTHR37038">
    <property type="entry name" value="TRANSCRIPTIONAL REGULATOR-RELATED"/>
    <property type="match status" value="1"/>
</dbReference>
<dbReference type="eggNOG" id="COG1396">
    <property type="taxonomic scope" value="Bacteria"/>
</dbReference>
<dbReference type="Gene3D" id="1.10.260.40">
    <property type="entry name" value="lambda repressor-like DNA-binding domains"/>
    <property type="match status" value="1"/>
</dbReference>
<dbReference type="InterPro" id="IPR001387">
    <property type="entry name" value="Cro/C1-type_HTH"/>
</dbReference>
<dbReference type="eggNOG" id="COG0457">
    <property type="taxonomic scope" value="Bacteria"/>
</dbReference>
<dbReference type="Pfam" id="PF12844">
    <property type="entry name" value="HTH_19"/>
    <property type="match status" value="1"/>
</dbReference>
<evidence type="ECO:0000313" key="2">
    <source>
        <dbReference type="EMBL" id="OBY10598.1"/>
    </source>
</evidence>
<organism evidence="2 3">
    <name type="scientific">Clostridium paraputrificum</name>
    <dbReference type="NCBI Taxonomy" id="29363"/>
    <lineage>
        <taxon>Bacteria</taxon>
        <taxon>Bacillati</taxon>
        <taxon>Bacillota</taxon>
        <taxon>Clostridia</taxon>
        <taxon>Eubacteriales</taxon>
        <taxon>Clostridiaceae</taxon>
        <taxon>Clostridium</taxon>
    </lineage>
</organism>
<dbReference type="SUPFAM" id="SSF48452">
    <property type="entry name" value="TPR-like"/>
    <property type="match status" value="1"/>
</dbReference>
<dbReference type="Proteomes" id="UP000092714">
    <property type="component" value="Unassembled WGS sequence"/>
</dbReference>
<dbReference type="SMART" id="SM00530">
    <property type="entry name" value="HTH_XRE"/>
    <property type="match status" value="1"/>
</dbReference>
<dbReference type="InterPro" id="IPR011990">
    <property type="entry name" value="TPR-like_helical_dom_sf"/>
</dbReference>
<sequence length="427" mass="50553">MYSLGKKIKSLRKELGLKQEELTCDILSRTMLSKIENDKVTPSIYQLNHISKKLGYSVDYFLQTDSLSYSNNTQYEDSIYKLFKNENYLSIILKFEKQIINISSNLEYAYYIGYSYYKIHYFKESIKLLNMYLKNIELLQDYDSAHHLENVSTTLNILSIIFMEEEDYPKAIQYALKAKDILQKKGLTKSRTYFVVINNLGGFYNRISDYEKCISLLEEFLSYNKELIYLQIFASIHISLSSAYYNIGDYDHSIENIQKAIFFFLYTNDRVNAIECYLNYINALRYSKKYDEAIKLLDKIVLKYEDNFDSSLRISFIMQKSILEFNIRNFDASLEELTKLNIKNLDSYNRNCYYFMKGHIAFINNELESSKNYFKNCEKFFVNSNYVYDLGLLYNDLYAITSDSKYSNLQHKLIDSCDNPRKNIVIP</sequence>
<dbReference type="PROSITE" id="PS50943">
    <property type="entry name" value="HTH_CROC1"/>
    <property type="match status" value="1"/>
</dbReference>